<accession>A0AAW2L5P9</accession>
<evidence type="ECO:0000313" key="1">
    <source>
        <dbReference type="EMBL" id="KAL0313777.1"/>
    </source>
</evidence>
<reference evidence="1" key="2">
    <citation type="journal article" date="2024" name="Plant">
        <title>Genomic evolution and insights into agronomic trait innovations of Sesamum species.</title>
        <authorList>
            <person name="Miao H."/>
            <person name="Wang L."/>
            <person name="Qu L."/>
            <person name="Liu H."/>
            <person name="Sun Y."/>
            <person name="Le M."/>
            <person name="Wang Q."/>
            <person name="Wei S."/>
            <person name="Zheng Y."/>
            <person name="Lin W."/>
            <person name="Duan Y."/>
            <person name="Cao H."/>
            <person name="Xiong S."/>
            <person name="Wang X."/>
            <person name="Wei L."/>
            <person name="Li C."/>
            <person name="Ma Q."/>
            <person name="Ju M."/>
            <person name="Zhao R."/>
            <person name="Li G."/>
            <person name="Mu C."/>
            <person name="Tian Q."/>
            <person name="Mei H."/>
            <person name="Zhang T."/>
            <person name="Gao T."/>
            <person name="Zhang H."/>
        </authorList>
    </citation>
    <scope>NUCLEOTIDE SEQUENCE</scope>
    <source>
        <strain evidence="1">KEN8</strain>
    </source>
</reference>
<gene>
    <name evidence="1" type="ORF">Scaly_2901900</name>
</gene>
<dbReference type="PANTHER" id="PTHR33116">
    <property type="entry name" value="REVERSE TRANSCRIPTASE ZINC-BINDING DOMAIN-CONTAINING PROTEIN-RELATED-RELATED"/>
    <property type="match status" value="1"/>
</dbReference>
<proteinExistence type="predicted"/>
<dbReference type="EMBL" id="JACGWM010000118">
    <property type="protein sequence ID" value="KAL0313777.1"/>
    <property type="molecule type" value="Genomic_DNA"/>
</dbReference>
<name>A0AAW2L5P9_9LAMI</name>
<organism evidence="1">
    <name type="scientific">Sesamum calycinum</name>
    <dbReference type="NCBI Taxonomy" id="2727403"/>
    <lineage>
        <taxon>Eukaryota</taxon>
        <taxon>Viridiplantae</taxon>
        <taxon>Streptophyta</taxon>
        <taxon>Embryophyta</taxon>
        <taxon>Tracheophyta</taxon>
        <taxon>Spermatophyta</taxon>
        <taxon>Magnoliopsida</taxon>
        <taxon>eudicotyledons</taxon>
        <taxon>Gunneridae</taxon>
        <taxon>Pentapetalae</taxon>
        <taxon>asterids</taxon>
        <taxon>lamiids</taxon>
        <taxon>Lamiales</taxon>
        <taxon>Pedaliaceae</taxon>
        <taxon>Sesamum</taxon>
    </lineage>
</organism>
<protein>
    <submittedName>
        <fullName evidence="1">Mitochondrial protein</fullName>
    </submittedName>
</protein>
<comment type="caution">
    <text evidence="1">The sequence shown here is derived from an EMBL/GenBank/DDBJ whole genome shotgun (WGS) entry which is preliminary data.</text>
</comment>
<dbReference type="PANTHER" id="PTHR33116:SF76">
    <property type="entry name" value="DUF4283 DOMAIN-CONTAINING PROTEIN"/>
    <property type="match status" value="1"/>
</dbReference>
<reference evidence="1" key="1">
    <citation type="submission" date="2020-06" db="EMBL/GenBank/DDBJ databases">
        <authorList>
            <person name="Li T."/>
            <person name="Hu X."/>
            <person name="Zhang T."/>
            <person name="Song X."/>
            <person name="Zhang H."/>
            <person name="Dai N."/>
            <person name="Sheng W."/>
            <person name="Hou X."/>
            <person name="Wei L."/>
        </authorList>
    </citation>
    <scope>NUCLEOTIDE SEQUENCE</scope>
    <source>
        <strain evidence="1">KEN8</strain>
        <tissue evidence="1">Leaf</tissue>
    </source>
</reference>
<sequence>MEKTRPYVSDAAWLEYGQIPPISVRYQAPLTTLHLYSMLLMEQRKLKGDLTDNVRLAKSFLDKAQELFAAHRTDFLLQLVKCCRLVYSVAIKLEASMLRQRAKLQWLKHGDQNSRIFFRQINTRRARQRVFQIMKANGEVHRYDAVTEEFVSSFKTGTITTGINLSFLQQDLNILNICFADDVLLFCKAHFPSTQLFKDTLCELLSLLTVNPAKSQIILSRAAQQDKQQMLDLLGFQEGRTLLIKSVLCTLHAYWASVFILPKGIIKIIEARIRKFLWQGSNGRGYAKVAWEQVCKTKEEGGLGIRRITVTNQALMLKHLWKLVQMDRSSIWVEWILQYRLRNATIWSFTGASGSWGWKKMLKLRPILKSGKMAEKAILSSFGRTFGMSMDHSAFHIQGGRLLQVCQLMPLFQCAP</sequence>
<dbReference type="AlphaFoldDB" id="A0AAW2L5P9"/>